<feature type="region of interest" description="Disordered" evidence="1">
    <location>
        <begin position="41"/>
        <end position="60"/>
    </location>
</feature>
<keyword evidence="2" id="KW-0732">Signal</keyword>
<protein>
    <submittedName>
        <fullName evidence="3">RND transporter</fullName>
    </submittedName>
</protein>
<comment type="caution">
    <text evidence="3">The sequence shown here is derived from an EMBL/GenBank/DDBJ whole genome shotgun (WGS) entry which is preliminary data.</text>
</comment>
<proteinExistence type="predicted"/>
<evidence type="ECO:0000313" key="4">
    <source>
        <dbReference type="Proteomes" id="UP001293169"/>
    </source>
</evidence>
<feature type="chain" id="PRO_5045961871" evidence="2">
    <location>
        <begin position="23"/>
        <end position="126"/>
    </location>
</feature>
<evidence type="ECO:0000256" key="2">
    <source>
        <dbReference type="SAM" id="SignalP"/>
    </source>
</evidence>
<feature type="signal peptide" evidence="2">
    <location>
        <begin position="1"/>
        <end position="22"/>
    </location>
</feature>
<gene>
    <name evidence="3" type="ORF">U5E74_15735</name>
</gene>
<accession>A0ABU5M4F0</accession>
<evidence type="ECO:0000256" key="1">
    <source>
        <dbReference type="SAM" id="MobiDB-lite"/>
    </source>
</evidence>
<keyword evidence="4" id="KW-1185">Reference proteome</keyword>
<dbReference type="RefSeq" id="WP_133959523.1">
    <property type="nucleotide sequence ID" value="NZ_JAUBKU010000079.1"/>
</dbReference>
<dbReference type="Proteomes" id="UP001293169">
    <property type="component" value="Unassembled WGS sequence"/>
</dbReference>
<feature type="region of interest" description="Disordered" evidence="1">
    <location>
        <begin position="78"/>
        <end position="126"/>
    </location>
</feature>
<dbReference type="EMBL" id="JAXUDK010000010">
    <property type="protein sequence ID" value="MDZ7467089.1"/>
    <property type="molecule type" value="Genomic_DNA"/>
</dbReference>
<organism evidence="3 4">
    <name type="scientific">Raoultella planticola</name>
    <name type="common">Klebsiella planticola</name>
    <dbReference type="NCBI Taxonomy" id="575"/>
    <lineage>
        <taxon>Bacteria</taxon>
        <taxon>Pseudomonadati</taxon>
        <taxon>Pseudomonadota</taxon>
        <taxon>Gammaproteobacteria</taxon>
        <taxon>Enterobacterales</taxon>
        <taxon>Enterobacteriaceae</taxon>
        <taxon>Klebsiella/Raoultella group</taxon>
        <taxon>Raoultella</taxon>
    </lineage>
</organism>
<sequence length="126" mass="12944">MNSKELLSSVLILISLTATTYAADCEPNYLGGQFCINDDGTTSDSMPNEAGGVDTYSNNGKWTSTVPDVAGEKEAIDGATLAPQDQAISSSPSETDSALMGKDWNSASNIQSDGAATSSAAIINSQ</sequence>
<name>A0ABU5M4F0_RAOPL</name>
<evidence type="ECO:0000313" key="3">
    <source>
        <dbReference type="EMBL" id="MDZ7467089.1"/>
    </source>
</evidence>
<feature type="compositionally biased region" description="Polar residues" evidence="1">
    <location>
        <begin position="86"/>
        <end position="96"/>
    </location>
</feature>
<feature type="compositionally biased region" description="Polar residues" evidence="1">
    <location>
        <begin position="105"/>
        <end position="126"/>
    </location>
</feature>
<reference evidence="3 4" key="1">
    <citation type="submission" date="2023-12" db="EMBL/GenBank/DDBJ databases">
        <title>N/s.</title>
        <authorList>
            <person name="Dale J."/>
        </authorList>
    </citation>
    <scope>NUCLEOTIDE SEQUENCE [LARGE SCALE GENOMIC DNA]</scope>
    <source>
        <strain evidence="3 4">2023EL-01226</strain>
    </source>
</reference>